<accession>A0A382G526</accession>
<proteinExistence type="predicted"/>
<name>A0A382G526_9ZZZZ</name>
<dbReference type="AlphaFoldDB" id="A0A382G526"/>
<gene>
    <name evidence="1" type="ORF">METZ01_LOCUS222125</name>
</gene>
<evidence type="ECO:0000313" key="1">
    <source>
        <dbReference type="EMBL" id="SVB69271.1"/>
    </source>
</evidence>
<sequence length="110" mass="12429">MNRTTDVYFNAEDVGKKVYRKRTYYTLCVEQDVLASNPDEADDKFLEGGGINHSNIGRDLTDENKGVETYMVDANYSDSENTELLGKVVYEDDEFAKEDGLVELDTLAVE</sequence>
<organism evidence="1">
    <name type="scientific">marine metagenome</name>
    <dbReference type="NCBI Taxonomy" id="408172"/>
    <lineage>
        <taxon>unclassified sequences</taxon>
        <taxon>metagenomes</taxon>
        <taxon>ecological metagenomes</taxon>
    </lineage>
</organism>
<reference evidence="1" key="1">
    <citation type="submission" date="2018-05" db="EMBL/GenBank/DDBJ databases">
        <authorList>
            <person name="Lanie J.A."/>
            <person name="Ng W.-L."/>
            <person name="Kazmierczak K.M."/>
            <person name="Andrzejewski T.M."/>
            <person name="Davidsen T.M."/>
            <person name="Wayne K.J."/>
            <person name="Tettelin H."/>
            <person name="Glass J.I."/>
            <person name="Rusch D."/>
            <person name="Podicherti R."/>
            <person name="Tsui H.-C.T."/>
            <person name="Winkler M.E."/>
        </authorList>
    </citation>
    <scope>NUCLEOTIDE SEQUENCE</scope>
</reference>
<protein>
    <submittedName>
        <fullName evidence="1">Uncharacterized protein</fullName>
    </submittedName>
</protein>
<dbReference type="EMBL" id="UINC01053126">
    <property type="protein sequence ID" value="SVB69271.1"/>
    <property type="molecule type" value="Genomic_DNA"/>
</dbReference>